<name>A0A4R6WC41_9SPHI</name>
<dbReference type="InterPro" id="IPR032508">
    <property type="entry name" value="FecR_C"/>
</dbReference>
<dbReference type="AlphaFoldDB" id="A0A4R6WC41"/>
<dbReference type="EMBL" id="SNYV01000017">
    <property type="protein sequence ID" value="TDQ75180.1"/>
    <property type="molecule type" value="Genomic_DNA"/>
</dbReference>
<gene>
    <name evidence="4" type="ORF">CLV99_3780</name>
</gene>
<evidence type="ECO:0000313" key="4">
    <source>
        <dbReference type="EMBL" id="TDQ75180.1"/>
    </source>
</evidence>
<dbReference type="Pfam" id="PF16344">
    <property type="entry name" value="FecR_C"/>
    <property type="match status" value="1"/>
</dbReference>
<proteinExistence type="predicted"/>
<evidence type="ECO:0000259" key="3">
    <source>
        <dbReference type="Pfam" id="PF16344"/>
    </source>
</evidence>
<accession>A0A4R6WC41</accession>
<dbReference type="PIRSF" id="PIRSF018266">
    <property type="entry name" value="FecR"/>
    <property type="match status" value="1"/>
</dbReference>
<feature type="transmembrane region" description="Helical" evidence="1">
    <location>
        <begin position="77"/>
        <end position="96"/>
    </location>
</feature>
<organism evidence="4 5">
    <name type="scientific">Sphingobacterium yanglingense</name>
    <dbReference type="NCBI Taxonomy" id="1437280"/>
    <lineage>
        <taxon>Bacteria</taxon>
        <taxon>Pseudomonadati</taxon>
        <taxon>Bacteroidota</taxon>
        <taxon>Sphingobacteriia</taxon>
        <taxon>Sphingobacteriales</taxon>
        <taxon>Sphingobacteriaceae</taxon>
        <taxon>Sphingobacterium</taxon>
    </lineage>
</organism>
<keyword evidence="1" id="KW-0812">Transmembrane</keyword>
<dbReference type="GO" id="GO:0016989">
    <property type="term" value="F:sigma factor antagonist activity"/>
    <property type="evidence" value="ECO:0007669"/>
    <property type="project" value="TreeGrafter"/>
</dbReference>
<dbReference type="OrthoDB" id="649666at2"/>
<dbReference type="PANTHER" id="PTHR30273">
    <property type="entry name" value="PERIPLASMIC SIGNAL SENSOR AND SIGMA FACTOR ACTIVATOR FECR-RELATED"/>
    <property type="match status" value="1"/>
</dbReference>
<reference evidence="4 5" key="1">
    <citation type="submission" date="2019-03" db="EMBL/GenBank/DDBJ databases">
        <title>Genomic Encyclopedia of Archaeal and Bacterial Type Strains, Phase II (KMG-II): from individual species to whole genera.</title>
        <authorList>
            <person name="Goeker M."/>
        </authorList>
    </citation>
    <scope>NUCLEOTIDE SEQUENCE [LARGE SCALE GENOMIC DNA]</scope>
    <source>
        <strain evidence="4 5">DSM 28353</strain>
    </source>
</reference>
<sequence length="386" mass="43949">MNNQEELRRLIARYNNNEATEEERLVLEHWYSTIDMVGDTGEAQIDHVGEELRLRIERDISELSIRNKPKKSLFKNWMFNVAALLLMAITFSVWKLDFTKRSDLSSVETSIYPGGYKATLELEGGDVVELESDQHGIRTGEKLSYFDGSPVKGLEKEILGSSEKAPVYVLKTPKGGTYQISLPDGSQVWLNAGSSLRYPAKFESDRRCVELEGEGYFEIKEALSGKVKKKFIVKSKHQEIEVLGTKFNVQAYSEDLKITTTLLEGSVKVSLLDKKNHDSSVFLKPGYQSTFDGEKFRLLKSVNVEEAIAWKNGLFVFKEASLQTVMKQIERWYDIEVEYRGGFSDELFNGKVHRDTKLTELLEILSFSKVDIKIDGRKVIIGSKNE</sequence>
<dbReference type="InterPro" id="IPR012373">
    <property type="entry name" value="Ferrdict_sens_TM"/>
</dbReference>
<evidence type="ECO:0000259" key="2">
    <source>
        <dbReference type="Pfam" id="PF04773"/>
    </source>
</evidence>
<keyword evidence="1" id="KW-0472">Membrane</keyword>
<feature type="domain" description="FecR protein" evidence="2">
    <location>
        <begin position="169"/>
        <end position="268"/>
    </location>
</feature>
<protein>
    <submittedName>
        <fullName evidence="4">FecR family protein</fullName>
    </submittedName>
</protein>
<dbReference type="Pfam" id="PF04773">
    <property type="entry name" value="FecR"/>
    <property type="match status" value="1"/>
</dbReference>
<dbReference type="PANTHER" id="PTHR30273:SF2">
    <property type="entry name" value="PROTEIN FECR"/>
    <property type="match status" value="1"/>
</dbReference>
<keyword evidence="5" id="KW-1185">Reference proteome</keyword>
<evidence type="ECO:0000256" key="1">
    <source>
        <dbReference type="SAM" id="Phobius"/>
    </source>
</evidence>
<dbReference type="Proteomes" id="UP000295292">
    <property type="component" value="Unassembled WGS sequence"/>
</dbReference>
<dbReference type="Gene3D" id="2.60.120.1440">
    <property type="match status" value="1"/>
</dbReference>
<feature type="domain" description="Protein FecR C-terminal" evidence="3">
    <location>
        <begin position="315"/>
        <end position="381"/>
    </location>
</feature>
<evidence type="ECO:0000313" key="5">
    <source>
        <dbReference type="Proteomes" id="UP000295292"/>
    </source>
</evidence>
<keyword evidence="1" id="KW-1133">Transmembrane helix</keyword>
<comment type="caution">
    <text evidence="4">The sequence shown here is derived from an EMBL/GenBank/DDBJ whole genome shotgun (WGS) entry which is preliminary data.</text>
</comment>
<dbReference type="Gene3D" id="3.55.50.30">
    <property type="match status" value="1"/>
</dbReference>
<dbReference type="InterPro" id="IPR006860">
    <property type="entry name" value="FecR"/>
</dbReference>
<dbReference type="RefSeq" id="WP_133585956.1">
    <property type="nucleotide sequence ID" value="NZ_SNYV01000017.1"/>
</dbReference>